<evidence type="ECO:0000256" key="1">
    <source>
        <dbReference type="ARBA" id="ARBA00009437"/>
    </source>
</evidence>
<feature type="region of interest" description="Disordered" evidence="6">
    <location>
        <begin position="185"/>
        <end position="236"/>
    </location>
</feature>
<keyword evidence="2" id="KW-0805">Transcription regulation</keyword>
<dbReference type="Gene3D" id="3.40.190.10">
    <property type="entry name" value="Periplasmic binding protein-like II"/>
    <property type="match status" value="2"/>
</dbReference>
<dbReference type="EMBL" id="JAEIOS010000009">
    <property type="protein sequence ID" value="MBI8988458.1"/>
    <property type="molecule type" value="Genomic_DNA"/>
</dbReference>
<name>A0A934I729_9CORY</name>
<evidence type="ECO:0000256" key="5">
    <source>
        <dbReference type="ARBA" id="ARBA00023163"/>
    </source>
</evidence>
<gene>
    <name evidence="7" type="ORF">JDV75_01575</name>
</gene>
<dbReference type="RefSeq" id="WP_198737496.1">
    <property type="nucleotide sequence ID" value="NZ_JAEIOS010000009.1"/>
</dbReference>
<dbReference type="GO" id="GO:0003700">
    <property type="term" value="F:DNA-binding transcription factor activity"/>
    <property type="evidence" value="ECO:0007669"/>
    <property type="project" value="TreeGrafter"/>
</dbReference>
<reference evidence="7" key="1">
    <citation type="submission" date="2020-12" db="EMBL/GenBank/DDBJ databases">
        <title>Genome public.</title>
        <authorList>
            <person name="Sun Q."/>
        </authorList>
    </citation>
    <scope>NUCLEOTIDE SEQUENCE</scope>
    <source>
        <strain evidence="7">CCM 8863</strain>
    </source>
</reference>
<comment type="caution">
    <text evidence="7">The sequence shown here is derived from an EMBL/GenBank/DDBJ whole genome shotgun (WGS) entry which is preliminary data.</text>
</comment>
<evidence type="ECO:0000256" key="3">
    <source>
        <dbReference type="ARBA" id="ARBA00023125"/>
    </source>
</evidence>
<dbReference type="PANTHER" id="PTHR30346">
    <property type="entry name" value="TRANSCRIPTIONAL DUAL REGULATOR HCAR-RELATED"/>
    <property type="match status" value="1"/>
</dbReference>
<protein>
    <submittedName>
        <fullName evidence="7">LysR family transcriptional regulator</fullName>
    </submittedName>
</protein>
<dbReference type="AlphaFoldDB" id="A0A934I729"/>
<comment type="similarity">
    <text evidence="1">Belongs to the LysR transcriptional regulatory family.</text>
</comment>
<dbReference type="SUPFAM" id="SSF53850">
    <property type="entry name" value="Periplasmic binding protein-like II"/>
    <property type="match status" value="1"/>
</dbReference>
<evidence type="ECO:0000313" key="7">
    <source>
        <dbReference type="EMBL" id="MBI8988458.1"/>
    </source>
</evidence>
<keyword evidence="8" id="KW-1185">Reference proteome</keyword>
<keyword evidence="4" id="KW-0010">Activator</keyword>
<evidence type="ECO:0000256" key="4">
    <source>
        <dbReference type="ARBA" id="ARBA00023159"/>
    </source>
</evidence>
<dbReference type="Proteomes" id="UP000645966">
    <property type="component" value="Unassembled WGS sequence"/>
</dbReference>
<keyword evidence="5" id="KW-0804">Transcription</keyword>
<dbReference type="GO" id="GO:0003677">
    <property type="term" value="F:DNA binding"/>
    <property type="evidence" value="ECO:0007669"/>
    <property type="project" value="UniProtKB-KW"/>
</dbReference>
<dbReference type="PANTHER" id="PTHR30346:SF0">
    <property type="entry name" value="HCA OPERON TRANSCRIPTIONAL ACTIVATOR HCAR"/>
    <property type="match status" value="1"/>
</dbReference>
<organism evidence="7 8">
    <name type="scientific">Corynebacterium meridianum</name>
    <dbReference type="NCBI Taxonomy" id="2765363"/>
    <lineage>
        <taxon>Bacteria</taxon>
        <taxon>Bacillati</taxon>
        <taxon>Actinomycetota</taxon>
        <taxon>Actinomycetes</taxon>
        <taxon>Mycobacteriales</taxon>
        <taxon>Corynebacteriaceae</taxon>
        <taxon>Corynebacterium</taxon>
    </lineage>
</organism>
<keyword evidence="3" id="KW-0238">DNA-binding</keyword>
<accession>A0A934I729</accession>
<evidence type="ECO:0000256" key="6">
    <source>
        <dbReference type="SAM" id="MobiDB-lite"/>
    </source>
</evidence>
<proteinExistence type="inferred from homology"/>
<evidence type="ECO:0000313" key="8">
    <source>
        <dbReference type="Proteomes" id="UP000645966"/>
    </source>
</evidence>
<dbReference type="GO" id="GO:0032993">
    <property type="term" value="C:protein-DNA complex"/>
    <property type="evidence" value="ECO:0007669"/>
    <property type="project" value="TreeGrafter"/>
</dbReference>
<evidence type="ECO:0000256" key="2">
    <source>
        <dbReference type="ARBA" id="ARBA00023015"/>
    </source>
</evidence>
<sequence length="236" mass="25630">MKPRSSEPALSIGFVTGTAPGKWFDRFGERTGHGEPVAGESVDPMAELIDGRVDLALVRLPDPRIDDTYHLVRLYEEEPGIAVPKDSELTLADTLGVDDISDQTVFYRPDVDGSVDIRAVGEAVDIVATGVGAVLAPRPLLRRLGSRRTENRGYRDGRPTTIALVWRVVDDCDMIQDFVGIARGRTEASSRTAQPKRSASEKAAAKKARRTASGDASRRKPVGRGGAGAARRRRRK</sequence>